<organism evidence="8 9">
    <name type="scientific">Onychostoma macrolepis</name>
    <dbReference type="NCBI Taxonomy" id="369639"/>
    <lineage>
        <taxon>Eukaryota</taxon>
        <taxon>Metazoa</taxon>
        <taxon>Chordata</taxon>
        <taxon>Craniata</taxon>
        <taxon>Vertebrata</taxon>
        <taxon>Euteleostomi</taxon>
        <taxon>Actinopterygii</taxon>
        <taxon>Neopterygii</taxon>
        <taxon>Teleostei</taxon>
        <taxon>Ostariophysi</taxon>
        <taxon>Cypriniformes</taxon>
        <taxon>Cyprinidae</taxon>
        <taxon>Acrossocheilinae</taxon>
        <taxon>Onychostoma</taxon>
    </lineage>
</organism>
<evidence type="ECO:0000256" key="2">
    <source>
        <dbReference type="ARBA" id="ARBA00012255"/>
    </source>
</evidence>
<dbReference type="EMBL" id="JAAMOB010000010">
    <property type="protein sequence ID" value="KAF4108538.1"/>
    <property type="molecule type" value="Genomic_DNA"/>
</dbReference>
<evidence type="ECO:0000313" key="9">
    <source>
        <dbReference type="Proteomes" id="UP000579812"/>
    </source>
</evidence>
<dbReference type="GO" id="GO:0009225">
    <property type="term" value="P:nucleotide-sugar metabolic process"/>
    <property type="evidence" value="ECO:0007669"/>
    <property type="project" value="TreeGrafter"/>
</dbReference>
<feature type="region of interest" description="Disordered" evidence="5">
    <location>
        <begin position="1"/>
        <end position="20"/>
    </location>
</feature>
<feature type="active site" evidence="4">
    <location>
        <position position="192"/>
    </location>
</feature>
<comment type="similarity">
    <text evidence="1">Belongs to the poly(ADP-ribose) glycohydrolase family.</text>
</comment>
<keyword evidence="9" id="KW-1185">Reference proteome</keyword>
<evidence type="ECO:0000313" key="8">
    <source>
        <dbReference type="EMBL" id="KAF4108538.1"/>
    </source>
</evidence>
<feature type="active site" evidence="4">
    <location>
        <position position="173"/>
    </location>
</feature>
<dbReference type="EC" id="3.2.1.143" evidence="2"/>
<protein>
    <recommendedName>
        <fullName evidence="2">poly(ADP-ribose) glycohydrolase</fullName>
        <ecNumber evidence="2">3.2.1.143</ecNumber>
    </recommendedName>
</protein>
<dbReference type="GO" id="GO:0005737">
    <property type="term" value="C:cytoplasm"/>
    <property type="evidence" value="ECO:0007669"/>
    <property type="project" value="TreeGrafter"/>
</dbReference>
<evidence type="ECO:0000259" key="6">
    <source>
        <dbReference type="Pfam" id="PF05028"/>
    </source>
</evidence>
<dbReference type="InterPro" id="IPR007724">
    <property type="entry name" value="Poly_GlycHdrlase"/>
</dbReference>
<dbReference type="AlphaFoldDB" id="A0A7J6CMH5"/>
<evidence type="ECO:0000256" key="3">
    <source>
        <dbReference type="ARBA" id="ARBA00022801"/>
    </source>
</evidence>
<dbReference type="GO" id="GO:0005634">
    <property type="term" value="C:nucleus"/>
    <property type="evidence" value="ECO:0007669"/>
    <property type="project" value="TreeGrafter"/>
</dbReference>
<dbReference type="GO" id="GO:0004649">
    <property type="term" value="F:poly(ADP-ribose) glycohydrolase activity"/>
    <property type="evidence" value="ECO:0007669"/>
    <property type="project" value="UniProtKB-EC"/>
</dbReference>
<reference evidence="8 9" key="1">
    <citation type="submission" date="2020-04" db="EMBL/GenBank/DDBJ databases">
        <title>Chromosome-level genome assembly of a cyprinid fish Onychostoma macrolepis by integration of Nanopore Sequencing, Bionano and Hi-C technology.</title>
        <authorList>
            <person name="Wang D."/>
        </authorList>
    </citation>
    <scope>NUCLEOTIDE SEQUENCE [LARGE SCALE GENOMIC DNA]</scope>
    <source>
        <strain evidence="8">SWU-2019</strain>
        <tissue evidence="8">Muscle</tissue>
    </source>
</reference>
<evidence type="ECO:0000256" key="5">
    <source>
        <dbReference type="SAM" id="MobiDB-lite"/>
    </source>
</evidence>
<comment type="caution">
    <text evidence="8">The sequence shown here is derived from an EMBL/GenBank/DDBJ whole genome shotgun (WGS) entry which is preliminary data.</text>
</comment>
<evidence type="ECO:0000256" key="1">
    <source>
        <dbReference type="ARBA" id="ARBA00009545"/>
    </source>
</evidence>
<name>A0A7J6CMH5_9TELE</name>
<proteinExistence type="inferred from homology"/>
<evidence type="ECO:0000259" key="7">
    <source>
        <dbReference type="Pfam" id="PF20811"/>
    </source>
</evidence>
<gene>
    <name evidence="8" type="ORF">G5714_011297</name>
</gene>
<feature type="domain" description="PARG helical" evidence="7">
    <location>
        <begin position="45"/>
        <end position="102"/>
    </location>
</feature>
<dbReference type="InterPro" id="IPR048362">
    <property type="entry name" value="PARG_helical"/>
</dbReference>
<dbReference type="Proteomes" id="UP000579812">
    <property type="component" value="Unassembled WGS sequence"/>
</dbReference>
<dbReference type="GO" id="GO:0005975">
    <property type="term" value="P:carbohydrate metabolic process"/>
    <property type="evidence" value="ECO:0007669"/>
    <property type="project" value="InterPro"/>
</dbReference>
<evidence type="ECO:0000256" key="4">
    <source>
        <dbReference type="PIRSR" id="PIRSR607724-1"/>
    </source>
</evidence>
<accession>A0A7J6CMH5</accession>
<dbReference type="PANTHER" id="PTHR12837">
    <property type="entry name" value="POLY ADP-RIBOSE GLYCOHYDROLASE"/>
    <property type="match status" value="1"/>
</dbReference>
<dbReference type="Pfam" id="PF05028">
    <property type="entry name" value="PARG_cat_C"/>
    <property type="match status" value="1"/>
</dbReference>
<dbReference type="PANTHER" id="PTHR12837:SF8">
    <property type="entry name" value="POLY(ADP-RIBOSE) GLYCOHYDROLASE"/>
    <property type="match status" value="1"/>
</dbReference>
<dbReference type="GO" id="GO:0006282">
    <property type="term" value="P:regulation of DNA repair"/>
    <property type="evidence" value="ECO:0007669"/>
    <property type="project" value="InterPro"/>
</dbReference>
<dbReference type="Pfam" id="PF20811">
    <property type="entry name" value="PARG_cat_N"/>
    <property type="match status" value="1"/>
</dbReference>
<dbReference type="InterPro" id="IPR046372">
    <property type="entry name" value="PARG_cat_C"/>
</dbReference>
<sequence>MKTSAAFSSGTNPKQGSTYPIKNLKTMQDFTKELNQSLLTKGHIVLIDPIPLLRQQQNQAITMSQQQISSLLANAFFCTFPHRNDTKPGSEYANFPTINFSRPGTISPESTETEGHIPLLKHTKPDGLVTFERISIQKSKLPKWKKQKMPLRNLHVSSEGSIEKEGTGMLQVDFASKYIGGGVLKSGLVQEEILFFMSPELIVARLFTEKLADNEYCWGI</sequence>
<feature type="active site" evidence="4">
    <location>
        <position position="191"/>
    </location>
</feature>
<keyword evidence="3" id="KW-0378">Hydrolase</keyword>
<dbReference type="GO" id="GO:1990966">
    <property type="term" value="P:ATP generation from poly-ADP-D-ribose"/>
    <property type="evidence" value="ECO:0007669"/>
    <property type="project" value="TreeGrafter"/>
</dbReference>
<feature type="domain" description="PARG catalytic Macro" evidence="6">
    <location>
        <begin position="142"/>
        <end position="216"/>
    </location>
</feature>